<dbReference type="AlphaFoldDB" id="A0A2G5VEL2"/>
<feature type="compositionally biased region" description="Low complexity" evidence="1">
    <location>
        <begin position="112"/>
        <end position="125"/>
    </location>
</feature>
<reference evidence="2" key="1">
    <citation type="journal article" date="2018" name="Science">
        <title>Rapid genome shrinkage in a self-fertile nematode reveals sperm competition proteins.</title>
        <authorList>
            <person name="Yin D."/>
            <person name="Schwarz E.M."/>
            <person name="Thomas C.G."/>
            <person name="Felde R.L."/>
            <person name="Korf I.F."/>
            <person name="Cutter A.D."/>
            <person name="Schartner C.M."/>
            <person name="Ralston E.J."/>
            <person name="Meyer B.J."/>
            <person name="Haag E.S."/>
        </authorList>
    </citation>
    <scope>NUCLEOTIDE SEQUENCE</scope>
    <source>
        <strain evidence="2">JU1422</strain>
    </source>
</reference>
<protein>
    <submittedName>
        <fullName evidence="2">Uncharacterized protein</fullName>
    </submittedName>
</protein>
<evidence type="ECO:0000256" key="1">
    <source>
        <dbReference type="SAM" id="MobiDB-lite"/>
    </source>
</evidence>
<dbReference type="Proteomes" id="UP000230233">
    <property type="component" value="Chromosome I"/>
</dbReference>
<proteinExistence type="predicted"/>
<accession>A0A2G5VEL2</accession>
<organism evidence="2 3">
    <name type="scientific">Caenorhabditis nigoni</name>
    <dbReference type="NCBI Taxonomy" id="1611254"/>
    <lineage>
        <taxon>Eukaryota</taxon>
        <taxon>Metazoa</taxon>
        <taxon>Ecdysozoa</taxon>
        <taxon>Nematoda</taxon>
        <taxon>Chromadorea</taxon>
        <taxon>Rhabditida</taxon>
        <taxon>Rhabditina</taxon>
        <taxon>Rhabditomorpha</taxon>
        <taxon>Rhabditoidea</taxon>
        <taxon>Rhabditidae</taxon>
        <taxon>Peloderinae</taxon>
        <taxon>Caenorhabditis</taxon>
    </lineage>
</organism>
<evidence type="ECO:0000313" key="3">
    <source>
        <dbReference type="Proteomes" id="UP000230233"/>
    </source>
</evidence>
<feature type="region of interest" description="Disordered" evidence="1">
    <location>
        <begin position="94"/>
        <end position="125"/>
    </location>
</feature>
<name>A0A2G5VEL2_9PELO</name>
<dbReference type="EMBL" id="PDUG01000001">
    <property type="protein sequence ID" value="PIC50172.1"/>
    <property type="molecule type" value="Genomic_DNA"/>
</dbReference>
<keyword evidence="3" id="KW-1185">Reference proteome</keyword>
<comment type="caution">
    <text evidence="2">The sequence shown here is derived from an EMBL/GenBank/DDBJ whole genome shotgun (WGS) entry which is preliminary data.</text>
</comment>
<evidence type="ECO:0000313" key="2">
    <source>
        <dbReference type="EMBL" id="PIC50172.1"/>
    </source>
</evidence>
<dbReference type="STRING" id="1611254.A0A2G5VEL2"/>
<sequence length="125" mass="13336">MFWFQEDVLARVRINGIGPLMVQPPTPHIDTTLGGGPIDIHSFAQWSTTPTPPQFGNPMMFNSPVEMPPYGVTPILPPGSVISTSSEVLGPPGAAIFPHYSPQQQHSTLTASSHPMSSPISSCSD</sequence>
<dbReference type="OrthoDB" id="125004at2759"/>
<feature type="compositionally biased region" description="Polar residues" evidence="1">
    <location>
        <begin position="101"/>
        <end position="111"/>
    </location>
</feature>
<gene>
    <name evidence="2" type="primary">Cnig_chr_I.g1180</name>
    <name evidence="2" type="ORF">B9Z55_001180</name>
</gene>